<organism evidence="1 2">
    <name type="scientific">Aquimarina litoralis</name>
    <dbReference type="NCBI Taxonomy" id="584605"/>
    <lineage>
        <taxon>Bacteria</taxon>
        <taxon>Pseudomonadati</taxon>
        <taxon>Bacteroidota</taxon>
        <taxon>Flavobacteriia</taxon>
        <taxon>Flavobacteriales</taxon>
        <taxon>Flavobacteriaceae</taxon>
        <taxon>Aquimarina</taxon>
    </lineage>
</organism>
<reference evidence="1 2" key="1">
    <citation type="journal article" date="2019" name="Int. J. Syst. Evol. Microbiol.">
        <title>The Global Catalogue of Microorganisms (GCM) 10K type strain sequencing project: providing services to taxonomists for standard genome sequencing and annotation.</title>
        <authorList>
            <consortium name="The Broad Institute Genomics Platform"/>
            <consortium name="The Broad Institute Genome Sequencing Center for Infectious Disease"/>
            <person name="Wu L."/>
            <person name="Ma J."/>
        </authorList>
    </citation>
    <scope>NUCLEOTIDE SEQUENCE [LARGE SCALE GENOMIC DNA]</scope>
    <source>
        <strain evidence="1 2">JCM 15974</strain>
    </source>
</reference>
<sequence length="147" mass="17604">MKTDEQHIKYAEWKSADELHEITVGWISELKFSKDEQLFLQNLIRNYPITPISEIEVKESKETADRLAKLYEQIDPLLKKITNHNNELLVLVDSEDQLEEEKEYKQTHRLLSEEVNSYLETYKAHKRIIFELIKSFIKKEKVKRISK</sequence>
<gene>
    <name evidence="1" type="ORF">GCM10009430_43490</name>
</gene>
<accession>A0ABN1J7Q9</accession>
<proteinExistence type="predicted"/>
<name>A0ABN1J7Q9_9FLAO</name>
<protein>
    <submittedName>
        <fullName evidence="1">Uncharacterized protein</fullName>
    </submittedName>
</protein>
<comment type="caution">
    <text evidence="1">The sequence shown here is derived from an EMBL/GenBank/DDBJ whole genome shotgun (WGS) entry which is preliminary data.</text>
</comment>
<keyword evidence="2" id="KW-1185">Reference proteome</keyword>
<dbReference type="EMBL" id="BAAAGE010000005">
    <property type="protein sequence ID" value="GAA0731382.1"/>
    <property type="molecule type" value="Genomic_DNA"/>
</dbReference>
<evidence type="ECO:0000313" key="1">
    <source>
        <dbReference type="EMBL" id="GAA0731382.1"/>
    </source>
</evidence>
<dbReference type="Proteomes" id="UP001501758">
    <property type="component" value="Unassembled WGS sequence"/>
</dbReference>
<dbReference type="RefSeq" id="WP_343914353.1">
    <property type="nucleotide sequence ID" value="NZ_BAAAGE010000005.1"/>
</dbReference>
<evidence type="ECO:0000313" key="2">
    <source>
        <dbReference type="Proteomes" id="UP001501758"/>
    </source>
</evidence>